<protein>
    <recommendedName>
        <fullName evidence="3">Bacteriophage protein</fullName>
    </recommendedName>
</protein>
<dbReference type="EMBL" id="JAQQDB010000009">
    <property type="protein sequence ID" value="MFM0518038.1"/>
    <property type="molecule type" value="Genomic_DNA"/>
</dbReference>
<keyword evidence="2" id="KW-1185">Reference proteome</keyword>
<evidence type="ECO:0000313" key="1">
    <source>
        <dbReference type="EMBL" id="MFM0518038.1"/>
    </source>
</evidence>
<accession>A0ABW9CHS6</accession>
<reference evidence="1 2" key="1">
    <citation type="journal article" date="2024" name="Chem. Sci.">
        <title>Discovery of megapolipeptins by genome mining of a Burkholderiales bacteria collection.</title>
        <authorList>
            <person name="Paulo B.S."/>
            <person name="Recchia M.J.J."/>
            <person name="Lee S."/>
            <person name="Fergusson C.H."/>
            <person name="Romanowski S.B."/>
            <person name="Hernandez A."/>
            <person name="Krull N."/>
            <person name="Liu D.Y."/>
            <person name="Cavanagh H."/>
            <person name="Bos A."/>
            <person name="Gray C.A."/>
            <person name="Murphy B.T."/>
            <person name="Linington R.G."/>
            <person name="Eustaquio A.S."/>
        </authorList>
    </citation>
    <scope>NUCLEOTIDE SEQUENCE [LARGE SCALE GENOMIC DNA]</scope>
    <source>
        <strain evidence="1 2">RL17-374-BIF-D</strain>
    </source>
</reference>
<comment type="caution">
    <text evidence="1">The sequence shown here is derived from an EMBL/GenBank/DDBJ whole genome shotgun (WGS) entry which is preliminary data.</text>
</comment>
<proteinExistence type="predicted"/>
<sequence>MMEQTKAEQRAAKRAAYKAKMVQSSRVAAERAVNRVAQSQAAERHHSYGNAVRDISRDASRRGVVSNKPLIARTPAQVRTANTSSVEYREQHGADFVIRRVLPDTRF</sequence>
<organism evidence="1 2">
    <name type="scientific">Caballeronia jiangsuensis</name>
    <dbReference type="NCBI Taxonomy" id="1458357"/>
    <lineage>
        <taxon>Bacteria</taxon>
        <taxon>Pseudomonadati</taxon>
        <taxon>Pseudomonadota</taxon>
        <taxon>Betaproteobacteria</taxon>
        <taxon>Burkholderiales</taxon>
        <taxon>Burkholderiaceae</taxon>
        <taxon>Caballeronia</taxon>
    </lineage>
</organism>
<dbReference type="Proteomes" id="UP001629462">
    <property type="component" value="Unassembled WGS sequence"/>
</dbReference>
<evidence type="ECO:0008006" key="3">
    <source>
        <dbReference type="Google" id="ProtNLM"/>
    </source>
</evidence>
<name>A0ABW9CHS6_9BURK</name>
<dbReference type="RefSeq" id="WP_408161293.1">
    <property type="nucleotide sequence ID" value="NZ_JAQQDB010000009.1"/>
</dbReference>
<evidence type="ECO:0000313" key="2">
    <source>
        <dbReference type="Proteomes" id="UP001629462"/>
    </source>
</evidence>
<gene>
    <name evidence="1" type="ORF">PQR08_11460</name>
</gene>